<dbReference type="PANTHER" id="PTHR33993:SF2">
    <property type="entry name" value="VOC DOMAIN-CONTAINING PROTEIN"/>
    <property type="match status" value="1"/>
</dbReference>
<dbReference type="InterPro" id="IPR004360">
    <property type="entry name" value="Glyas_Fos-R_dOase_dom"/>
</dbReference>
<dbReference type="InterPro" id="IPR037523">
    <property type="entry name" value="VOC_core"/>
</dbReference>
<evidence type="ECO:0000313" key="3">
    <source>
        <dbReference type="Proteomes" id="UP001298424"/>
    </source>
</evidence>
<gene>
    <name evidence="2" type="ORF">MB824_03000</name>
</gene>
<protein>
    <submittedName>
        <fullName evidence="2">VOC family protein</fullName>
    </submittedName>
</protein>
<dbReference type="CDD" id="cd07247">
    <property type="entry name" value="SgaA_N_like"/>
    <property type="match status" value="1"/>
</dbReference>
<dbReference type="EMBL" id="JAKOOW010000009">
    <property type="protein sequence ID" value="MCG6503463.1"/>
    <property type="molecule type" value="Genomic_DNA"/>
</dbReference>
<name>A0ABS9NMA9_9NEIS</name>
<dbReference type="Pfam" id="PF00903">
    <property type="entry name" value="Glyoxalase"/>
    <property type="match status" value="1"/>
</dbReference>
<dbReference type="PROSITE" id="PS51819">
    <property type="entry name" value="VOC"/>
    <property type="match status" value="1"/>
</dbReference>
<dbReference type="InterPro" id="IPR029068">
    <property type="entry name" value="Glyas_Bleomycin-R_OHBP_Dase"/>
</dbReference>
<comment type="caution">
    <text evidence="2">The sequence shown here is derived from an EMBL/GenBank/DDBJ whole genome shotgun (WGS) entry which is preliminary data.</text>
</comment>
<keyword evidence="3" id="KW-1185">Reference proteome</keyword>
<evidence type="ECO:0000259" key="1">
    <source>
        <dbReference type="PROSITE" id="PS51819"/>
    </source>
</evidence>
<evidence type="ECO:0000313" key="2">
    <source>
        <dbReference type="EMBL" id="MCG6503463.1"/>
    </source>
</evidence>
<accession>A0ABS9NMA9</accession>
<dbReference type="Gene3D" id="3.10.180.10">
    <property type="entry name" value="2,3-Dihydroxybiphenyl 1,2-Dioxygenase, domain 1"/>
    <property type="match status" value="1"/>
</dbReference>
<dbReference type="Proteomes" id="UP001298424">
    <property type="component" value="Unassembled WGS sequence"/>
</dbReference>
<proteinExistence type="predicted"/>
<reference evidence="2 3" key="1">
    <citation type="submission" date="2022-02" db="EMBL/GenBank/DDBJ databases">
        <title>Genome sequence data of Kingella unionensis sp. nov. strain CICC 24913 (CCUG 75125).</title>
        <authorList>
            <person name="Xiao M."/>
        </authorList>
    </citation>
    <scope>NUCLEOTIDE SEQUENCE [LARGE SCALE GENOMIC DNA]</scope>
    <source>
        <strain evidence="2 3">CICC 24913</strain>
    </source>
</reference>
<dbReference type="RefSeq" id="WP_238745827.1">
    <property type="nucleotide sequence ID" value="NZ_JAKOOW010000009.1"/>
</dbReference>
<dbReference type="InterPro" id="IPR052164">
    <property type="entry name" value="Anthracycline_SecMetBiosynth"/>
</dbReference>
<sequence>MHNPVGWFGIHAQDMARAKTFYENVFGLPLQEIAGGRFYLFGTDWQHYGVSGMIWQDEGANPAAYGGSTLFFTCEDCTAAAETAVAHGGKLLQEKFPIANGFAAFVEDSEGNRIGLYSQK</sequence>
<organism evidence="2 3">
    <name type="scientific">Kingella pumchi</name>
    <dbReference type="NCBI Taxonomy" id="2779506"/>
    <lineage>
        <taxon>Bacteria</taxon>
        <taxon>Pseudomonadati</taxon>
        <taxon>Pseudomonadota</taxon>
        <taxon>Betaproteobacteria</taxon>
        <taxon>Neisseriales</taxon>
        <taxon>Neisseriaceae</taxon>
        <taxon>Kingella</taxon>
    </lineage>
</organism>
<dbReference type="PANTHER" id="PTHR33993">
    <property type="entry name" value="GLYOXALASE-RELATED"/>
    <property type="match status" value="1"/>
</dbReference>
<feature type="domain" description="VOC" evidence="1">
    <location>
        <begin position="4"/>
        <end position="119"/>
    </location>
</feature>
<dbReference type="SUPFAM" id="SSF54593">
    <property type="entry name" value="Glyoxalase/Bleomycin resistance protein/Dihydroxybiphenyl dioxygenase"/>
    <property type="match status" value="1"/>
</dbReference>